<feature type="transmembrane region" description="Helical" evidence="1">
    <location>
        <begin position="162"/>
        <end position="181"/>
    </location>
</feature>
<dbReference type="InterPro" id="IPR000326">
    <property type="entry name" value="PAP2/HPO"/>
</dbReference>
<evidence type="ECO:0000313" key="4">
    <source>
        <dbReference type="Proteomes" id="UP000323856"/>
    </source>
</evidence>
<feature type="transmembrane region" description="Helical" evidence="1">
    <location>
        <begin position="228"/>
        <end position="251"/>
    </location>
</feature>
<dbReference type="AlphaFoldDB" id="A0A5B0E8Y7"/>
<dbReference type="SMART" id="SM00014">
    <property type="entry name" value="acidPPc"/>
    <property type="match status" value="1"/>
</dbReference>
<dbReference type="SUPFAM" id="SSF48317">
    <property type="entry name" value="Acid phosphatase/Vanadium-dependent haloperoxidase"/>
    <property type="match status" value="1"/>
</dbReference>
<dbReference type="RefSeq" id="WP_149620483.1">
    <property type="nucleotide sequence ID" value="NZ_JBITUG010000008.1"/>
</dbReference>
<feature type="transmembrane region" description="Helical" evidence="1">
    <location>
        <begin position="12"/>
        <end position="34"/>
    </location>
</feature>
<organism evidence="3 4">
    <name type="scientific">Paeniglutamicibacter gangotriensis</name>
    <dbReference type="NCBI Taxonomy" id="254787"/>
    <lineage>
        <taxon>Bacteria</taxon>
        <taxon>Bacillati</taxon>
        <taxon>Actinomycetota</taxon>
        <taxon>Actinomycetes</taxon>
        <taxon>Micrococcales</taxon>
        <taxon>Micrococcaceae</taxon>
        <taxon>Paeniglutamicibacter</taxon>
    </lineage>
</organism>
<feature type="transmembrane region" description="Helical" evidence="1">
    <location>
        <begin position="263"/>
        <end position="290"/>
    </location>
</feature>
<feature type="transmembrane region" description="Helical" evidence="1">
    <location>
        <begin position="70"/>
        <end position="88"/>
    </location>
</feature>
<reference evidence="3 4" key="1">
    <citation type="submission" date="2019-07" db="EMBL/GenBank/DDBJ databases">
        <title>Analysis of the biochemical properties, biological activity and biotechnological potential of siderophores and biosurfactants produced by Antarctic psychrotolerant bacteria.</title>
        <authorList>
            <person name="Styczynski M."/>
            <person name="Krucon T."/>
            <person name="Decewicz P."/>
            <person name="Dziewit L."/>
        </authorList>
    </citation>
    <scope>NUCLEOTIDE SEQUENCE [LARGE SCALE GENOMIC DNA]</scope>
    <source>
        <strain evidence="3 4">ANT_H27</strain>
    </source>
</reference>
<dbReference type="Gene3D" id="1.20.144.10">
    <property type="entry name" value="Phosphatidic acid phosphatase type 2/haloperoxidase"/>
    <property type="match status" value="1"/>
</dbReference>
<proteinExistence type="predicted"/>
<feature type="transmembrane region" description="Helical" evidence="1">
    <location>
        <begin position="97"/>
        <end position="117"/>
    </location>
</feature>
<dbReference type="EMBL" id="VOBL01000019">
    <property type="protein sequence ID" value="KAA0974321.1"/>
    <property type="molecule type" value="Genomic_DNA"/>
</dbReference>
<evidence type="ECO:0000256" key="1">
    <source>
        <dbReference type="SAM" id="Phobius"/>
    </source>
</evidence>
<keyword evidence="1" id="KW-0812">Transmembrane</keyword>
<name>A0A5B0E8Y7_9MICC</name>
<dbReference type="CDD" id="cd01610">
    <property type="entry name" value="PAP2_like"/>
    <property type="match status" value="1"/>
</dbReference>
<dbReference type="OrthoDB" id="3240395at2"/>
<keyword evidence="1" id="KW-1133">Transmembrane helix</keyword>
<dbReference type="Pfam" id="PF01569">
    <property type="entry name" value="PAP2"/>
    <property type="match status" value="1"/>
</dbReference>
<evidence type="ECO:0000259" key="2">
    <source>
        <dbReference type="SMART" id="SM00014"/>
    </source>
</evidence>
<feature type="transmembrane region" description="Helical" evidence="1">
    <location>
        <begin position="137"/>
        <end position="155"/>
    </location>
</feature>
<gene>
    <name evidence="3" type="ORF">FQ154_15885</name>
</gene>
<comment type="caution">
    <text evidence="3">The sequence shown here is derived from an EMBL/GenBank/DDBJ whole genome shotgun (WGS) entry which is preliminary data.</text>
</comment>
<accession>A0A5B0E8Y7</accession>
<dbReference type="InterPro" id="IPR036938">
    <property type="entry name" value="PAP2/HPO_sf"/>
</dbReference>
<sequence>MSPSNPTSSGRTLIPWYGALVLLGAIFWAAYTFFVHTKLGQWIDEAALLGGEAFLAADKTRRPALAFLDYMPAASALLAGGFILFALIRRRDFLRPAVAGLLLLGATGTTQLLKHVLLTRPDLNISAASVNSFPSGHTTFAAAAMAAIFIVVPVTHRPPVALLGWAYAALAGASTLVLGWHRPGDVIAAYLVVAWWSVAAGLFLRHAHGSEVDRRKHSAAPPSLSERMLGFLAWAGAVAVAAAMGLALLLPHPVIGTVGDRSLFLFLAVGLALVLGTAMVVGWLVFELFARYGSPIRRRLVRGMK</sequence>
<feature type="domain" description="Phosphatidic acid phosphatase type 2/haloperoxidase" evidence="2">
    <location>
        <begin position="94"/>
        <end position="201"/>
    </location>
</feature>
<dbReference type="Proteomes" id="UP000323856">
    <property type="component" value="Unassembled WGS sequence"/>
</dbReference>
<keyword evidence="1" id="KW-0472">Membrane</keyword>
<protein>
    <submittedName>
        <fullName evidence="3">Phosphatase PAP2 family protein</fullName>
    </submittedName>
</protein>
<evidence type="ECO:0000313" key="3">
    <source>
        <dbReference type="EMBL" id="KAA0974321.1"/>
    </source>
</evidence>
<feature type="transmembrane region" description="Helical" evidence="1">
    <location>
        <begin position="187"/>
        <end position="207"/>
    </location>
</feature>